<organism evidence="1 2">
    <name type="scientific">Meridianimarinicoccus roseus</name>
    <dbReference type="NCBI Taxonomy" id="2072018"/>
    <lineage>
        <taxon>Bacteria</taxon>
        <taxon>Pseudomonadati</taxon>
        <taxon>Pseudomonadota</taxon>
        <taxon>Alphaproteobacteria</taxon>
        <taxon>Rhodobacterales</taxon>
        <taxon>Paracoccaceae</taxon>
        <taxon>Meridianimarinicoccus</taxon>
    </lineage>
</organism>
<reference evidence="1 2" key="1">
    <citation type="submission" date="2018-05" db="EMBL/GenBank/DDBJ databases">
        <title>Rhodobacteraceae gen. nov., sp. nov. isolated from sea water.</title>
        <authorList>
            <person name="Ren Y."/>
        </authorList>
    </citation>
    <scope>NUCLEOTIDE SEQUENCE [LARGE SCALE GENOMIC DNA]</scope>
    <source>
        <strain evidence="1 2">TG-679</strain>
    </source>
</reference>
<dbReference type="AlphaFoldDB" id="A0A2V2LFM5"/>
<evidence type="ECO:0000313" key="2">
    <source>
        <dbReference type="Proteomes" id="UP000245680"/>
    </source>
</evidence>
<name>A0A2V2LFM5_9RHOB</name>
<gene>
    <name evidence="1" type="ORF">DKT77_01775</name>
</gene>
<comment type="caution">
    <text evidence="1">The sequence shown here is derived from an EMBL/GenBank/DDBJ whole genome shotgun (WGS) entry which is preliminary data.</text>
</comment>
<accession>A0A2V2LFM5</accession>
<evidence type="ECO:0000313" key="1">
    <source>
        <dbReference type="EMBL" id="PWR04430.1"/>
    </source>
</evidence>
<proteinExistence type="predicted"/>
<sequence>MLPLCAYGGHRIGRASREAALARDGTGKAVVGESMNSAMIALLGLFLAFTFSFAQSGAGDRRHAQIEEVAAIGTAFLQADPVAEAGRTALREALAAHAETRILEETGLVRPTEREDVLSETLAAQAVLWPTAMAATGGATPAPIRAAVARGITRRAGCPHKALCGRGAVRAVAGQGDDPVGGLHGSDRDLEQRGAARAGSDVADLPVRWALLAAVLIVILDFERPREGFVRLDAAQMRMLVAELDAMLEEG</sequence>
<keyword evidence="2" id="KW-1185">Reference proteome</keyword>
<protein>
    <submittedName>
        <fullName evidence="1">Uncharacterized protein</fullName>
    </submittedName>
</protein>
<dbReference type="EMBL" id="QGKU01000004">
    <property type="protein sequence ID" value="PWR04430.1"/>
    <property type="molecule type" value="Genomic_DNA"/>
</dbReference>
<dbReference type="Proteomes" id="UP000245680">
    <property type="component" value="Unassembled WGS sequence"/>
</dbReference>
<dbReference type="RefSeq" id="WP_109810025.1">
    <property type="nucleotide sequence ID" value="NZ_QGKU01000004.1"/>
</dbReference>
<dbReference type="OrthoDB" id="272864at2"/>